<dbReference type="PANTHER" id="PTHR36842">
    <property type="entry name" value="PROTEIN TOLB HOMOLOG"/>
    <property type="match status" value="1"/>
</dbReference>
<evidence type="ECO:0000256" key="2">
    <source>
        <dbReference type="SAM" id="SignalP"/>
    </source>
</evidence>
<sequence>MRLLLLVLFGPALCLSACPYAKDNRCMGCSYARRAEIVEATNRNNGKSHASNKKGVMLMNRINPSSMQLYIANSDGSNERLLLGNSSVFEYHASFSPDGQYVAFTSERNGDGNSDLYMVHVNGSGLRPIATTPAVEDAVSISPNGRYAVYASTRDVYVSNIWLTDLETGLTRNLTNQTGITGNPYSPSGFFAPTWSPDGNHIVFSSDRNTAWTGHDNGTGWEHTQNLSIYSITPQGTNFRLVYSEPGMTFGSPKFSPDGKRVVFYGMTLQQTYDSRSSFREDGVNNQIISVDFATGTDRRSETNSNGSKVFPQYLSHDNIGYLLRTGPNAGLHYTGSSSHISGKFRSPSWSPDGKYVVYEKTGWTSRSLQKKLYSWDNEWDYRFMDVFPDLSRKGMLVSTSKQTGSPGNSSVAVMQPDNHKFTVPFGTFQITPHPISQATVAGGAAGCFQPSWSSDGEWITFGLGNWFESRASNPGWIYRTRSDGSYYEQLTFSSSNSGSNAGYPSYSPDGKQIVYRVYEPEFGLRLLNLETNITTRLTTERDNLPSFSPDGEWVLFTRNITNPARGQFSNYEICIIRPNGTDYTELTSSAANDAHAVWTADSRIMWSSGMWGFQAEAATYDDTFQPYGQIMIMDADGSNKTVLTNSMWEDSMPLYVSNSKYFD</sequence>
<feature type="signal peptide" evidence="2">
    <location>
        <begin position="1"/>
        <end position="16"/>
    </location>
</feature>
<keyword evidence="2" id="KW-0732">Signal</keyword>
<protein>
    <recommendedName>
        <fullName evidence="5">Dipeptidylpeptidase IV N-terminal domain-containing protein</fullName>
    </recommendedName>
</protein>
<dbReference type="InterPro" id="IPR011659">
    <property type="entry name" value="WD40"/>
</dbReference>
<dbReference type="InterPro" id="IPR011042">
    <property type="entry name" value="6-blade_b-propeller_TolB-like"/>
</dbReference>
<dbReference type="SUPFAM" id="SSF82171">
    <property type="entry name" value="DPP6 N-terminal domain-like"/>
    <property type="match status" value="1"/>
</dbReference>
<evidence type="ECO:0000313" key="3">
    <source>
        <dbReference type="EMBL" id="KAJ5407656.1"/>
    </source>
</evidence>
<dbReference type="PANTHER" id="PTHR36842:SF1">
    <property type="entry name" value="PROTEIN TOLB"/>
    <property type="match status" value="1"/>
</dbReference>
<name>A0A9X0BCK9_9EURO</name>
<dbReference type="RefSeq" id="XP_056491971.1">
    <property type="nucleotide sequence ID" value="XM_056626176.1"/>
</dbReference>
<accession>A0A9X0BCK9</accession>
<dbReference type="EMBL" id="JAPZBU010000004">
    <property type="protein sequence ID" value="KAJ5407656.1"/>
    <property type="molecule type" value="Genomic_DNA"/>
</dbReference>
<dbReference type="AlphaFoldDB" id="A0A9X0BCK9"/>
<gene>
    <name evidence="3" type="ORF">N7509_001539</name>
</gene>
<reference evidence="3" key="1">
    <citation type="submission" date="2022-12" db="EMBL/GenBank/DDBJ databases">
        <authorList>
            <person name="Petersen C."/>
        </authorList>
    </citation>
    <scope>NUCLEOTIDE SEQUENCE</scope>
    <source>
        <strain evidence="3">IBT 29677</strain>
    </source>
</reference>
<dbReference type="OrthoDB" id="43744at2759"/>
<dbReference type="Gene3D" id="2.120.10.30">
    <property type="entry name" value="TolB, C-terminal domain"/>
    <property type="match status" value="3"/>
</dbReference>
<comment type="similarity">
    <text evidence="1">Belongs to the TolB family.</text>
</comment>
<evidence type="ECO:0000313" key="4">
    <source>
        <dbReference type="Proteomes" id="UP001147747"/>
    </source>
</evidence>
<comment type="caution">
    <text evidence="3">The sequence shown here is derived from an EMBL/GenBank/DDBJ whole genome shotgun (WGS) entry which is preliminary data.</text>
</comment>
<organism evidence="3 4">
    <name type="scientific">Penicillium cosmopolitanum</name>
    <dbReference type="NCBI Taxonomy" id="1131564"/>
    <lineage>
        <taxon>Eukaryota</taxon>
        <taxon>Fungi</taxon>
        <taxon>Dikarya</taxon>
        <taxon>Ascomycota</taxon>
        <taxon>Pezizomycotina</taxon>
        <taxon>Eurotiomycetes</taxon>
        <taxon>Eurotiomycetidae</taxon>
        <taxon>Eurotiales</taxon>
        <taxon>Aspergillaceae</taxon>
        <taxon>Penicillium</taxon>
    </lineage>
</organism>
<dbReference type="SUPFAM" id="SSF69304">
    <property type="entry name" value="Tricorn protease N-terminal domain"/>
    <property type="match status" value="1"/>
</dbReference>
<reference evidence="3" key="2">
    <citation type="journal article" date="2023" name="IMA Fungus">
        <title>Comparative genomic study of the Penicillium genus elucidates a diverse pangenome and 15 lateral gene transfer events.</title>
        <authorList>
            <person name="Petersen C."/>
            <person name="Sorensen T."/>
            <person name="Nielsen M.R."/>
            <person name="Sondergaard T.E."/>
            <person name="Sorensen J.L."/>
            <person name="Fitzpatrick D.A."/>
            <person name="Frisvad J.C."/>
            <person name="Nielsen K.L."/>
        </authorList>
    </citation>
    <scope>NUCLEOTIDE SEQUENCE</scope>
    <source>
        <strain evidence="3">IBT 29677</strain>
    </source>
</reference>
<feature type="chain" id="PRO_5040946604" description="Dipeptidylpeptidase IV N-terminal domain-containing protein" evidence="2">
    <location>
        <begin position="17"/>
        <end position="664"/>
    </location>
</feature>
<dbReference type="Pfam" id="PF07676">
    <property type="entry name" value="PD40"/>
    <property type="match status" value="6"/>
</dbReference>
<dbReference type="GeneID" id="81365156"/>
<proteinExistence type="inferred from homology"/>
<keyword evidence="4" id="KW-1185">Reference proteome</keyword>
<dbReference type="Proteomes" id="UP001147747">
    <property type="component" value="Unassembled WGS sequence"/>
</dbReference>
<evidence type="ECO:0008006" key="5">
    <source>
        <dbReference type="Google" id="ProtNLM"/>
    </source>
</evidence>
<evidence type="ECO:0000256" key="1">
    <source>
        <dbReference type="ARBA" id="ARBA00009820"/>
    </source>
</evidence>